<dbReference type="EMBL" id="JASSZA010000023">
    <property type="protein sequence ID" value="KAK2083724.1"/>
    <property type="molecule type" value="Genomic_DNA"/>
</dbReference>
<organism evidence="2 3">
    <name type="scientific">Saguinus oedipus</name>
    <name type="common">Cotton-top tamarin</name>
    <name type="synonym">Oedipomidas oedipus</name>
    <dbReference type="NCBI Taxonomy" id="9490"/>
    <lineage>
        <taxon>Eukaryota</taxon>
        <taxon>Metazoa</taxon>
        <taxon>Chordata</taxon>
        <taxon>Craniata</taxon>
        <taxon>Vertebrata</taxon>
        <taxon>Euteleostomi</taxon>
        <taxon>Mammalia</taxon>
        <taxon>Eutheria</taxon>
        <taxon>Euarchontoglires</taxon>
        <taxon>Primates</taxon>
        <taxon>Haplorrhini</taxon>
        <taxon>Platyrrhini</taxon>
        <taxon>Cebidae</taxon>
        <taxon>Callitrichinae</taxon>
        <taxon>Saguinus</taxon>
    </lineage>
</organism>
<dbReference type="Proteomes" id="UP001266305">
    <property type="component" value="Unassembled WGS sequence"/>
</dbReference>
<feature type="non-terminal residue" evidence="2">
    <location>
        <position position="1"/>
    </location>
</feature>
<comment type="caution">
    <text evidence="2">The sequence shown here is derived from an EMBL/GenBank/DDBJ whole genome shotgun (WGS) entry which is preliminary data.</text>
</comment>
<sequence>PGPGPALRETFVPGHRHGSLPSQLDQEVKGHRRATGPWGFGPKLQVNLQFWDSGTGSLALVTWQHRHG</sequence>
<name>A0ABQ9TG57_SAGOE</name>
<keyword evidence="3" id="KW-1185">Reference proteome</keyword>
<accession>A0ABQ9TG57</accession>
<evidence type="ECO:0008006" key="4">
    <source>
        <dbReference type="Google" id="ProtNLM"/>
    </source>
</evidence>
<feature type="non-terminal residue" evidence="2">
    <location>
        <position position="68"/>
    </location>
</feature>
<evidence type="ECO:0000313" key="2">
    <source>
        <dbReference type="EMBL" id="KAK2083724.1"/>
    </source>
</evidence>
<protein>
    <recommendedName>
        <fullName evidence="4">MHC class I antigen</fullName>
    </recommendedName>
</protein>
<proteinExistence type="predicted"/>
<evidence type="ECO:0000256" key="1">
    <source>
        <dbReference type="SAM" id="MobiDB-lite"/>
    </source>
</evidence>
<evidence type="ECO:0000313" key="3">
    <source>
        <dbReference type="Proteomes" id="UP001266305"/>
    </source>
</evidence>
<reference evidence="2 3" key="1">
    <citation type="submission" date="2023-05" db="EMBL/GenBank/DDBJ databases">
        <title>B98-5 Cell Line De Novo Hybrid Assembly: An Optical Mapping Approach.</title>
        <authorList>
            <person name="Kananen K."/>
            <person name="Auerbach J.A."/>
            <person name="Kautto E."/>
            <person name="Blachly J.S."/>
        </authorList>
    </citation>
    <scope>NUCLEOTIDE SEQUENCE [LARGE SCALE GENOMIC DNA]</scope>
    <source>
        <strain evidence="2">B95-8</strain>
        <tissue evidence="2">Cell line</tissue>
    </source>
</reference>
<feature type="region of interest" description="Disordered" evidence="1">
    <location>
        <begin position="1"/>
        <end position="27"/>
    </location>
</feature>
<gene>
    <name evidence="2" type="ORF">P7K49_038960</name>
</gene>